<evidence type="ECO:0000313" key="2">
    <source>
        <dbReference type="EMBL" id="OAB81731.1"/>
    </source>
</evidence>
<organism evidence="2 3">
    <name type="scientific">Cochleicola gelatinilyticus</name>
    <dbReference type="NCBI Taxonomy" id="1763537"/>
    <lineage>
        <taxon>Bacteria</taxon>
        <taxon>Pseudomonadati</taxon>
        <taxon>Bacteroidota</taxon>
        <taxon>Flavobacteriia</taxon>
        <taxon>Flavobacteriales</taxon>
        <taxon>Flavobacteriaceae</taxon>
        <taxon>Cochleicola</taxon>
    </lineage>
</organism>
<reference evidence="2 3" key="1">
    <citation type="submission" date="2016-02" db="EMBL/GenBank/DDBJ databases">
        <title>Ulvibacter sp. LPB0005, isolated from Thais luteostoma.</title>
        <authorList>
            <person name="Shin S.-K."/>
            <person name="Yi H."/>
        </authorList>
    </citation>
    <scope>NUCLEOTIDE SEQUENCE [LARGE SCALE GENOMIC DNA]</scope>
    <source>
        <strain evidence="2 3">LPB0005</strain>
    </source>
</reference>
<dbReference type="EMBL" id="LRXL01000002">
    <property type="protein sequence ID" value="OAB81731.1"/>
    <property type="molecule type" value="Genomic_DNA"/>
</dbReference>
<dbReference type="AlphaFoldDB" id="A0A167KCM7"/>
<evidence type="ECO:0000256" key="1">
    <source>
        <dbReference type="SAM" id="SignalP"/>
    </source>
</evidence>
<evidence type="ECO:0000313" key="3">
    <source>
        <dbReference type="Proteomes" id="UP000077013"/>
    </source>
</evidence>
<name>A0A167KCM7_9FLAO</name>
<protein>
    <submittedName>
        <fullName evidence="2">Uncharacterized protein</fullName>
    </submittedName>
</protein>
<dbReference type="RefSeq" id="WP_068588386.1">
    <property type="nucleotide sequence ID" value="NZ_LRXL01000002.1"/>
</dbReference>
<sequence>MKNLLIVVIIAVFSVSMTSCGTTASMQENQKEITGYTLKNKKQLLEQKILNKKLKTVIAQP</sequence>
<proteinExistence type="predicted"/>
<accession>A0A167KCM7</accession>
<dbReference type="PROSITE" id="PS51257">
    <property type="entry name" value="PROKAR_LIPOPROTEIN"/>
    <property type="match status" value="1"/>
</dbReference>
<keyword evidence="3" id="KW-1185">Reference proteome</keyword>
<keyword evidence="1" id="KW-0732">Signal</keyword>
<dbReference type="Proteomes" id="UP000077013">
    <property type="component" value="Unassembled WGS sequence"/>
</dbReference>
<dbReference type="STRING" id="1763537.ULVI_00680"/>
<dbReference type="OrthoDB" id="1449071at2"/>
<feature type="signal peptide" evidence="1">
    <location>
        <begin position="1"/>
        <end position="24"/>
    </location>
</feature>
<feature type="chain" id="PRO_5007889360" evidence="1">
    <location>
        <begin position="25"/>
        <end position="61"/>
    </location>
</feature>
<comment type="caution">
    <text evidence="2">The sequence shown here is derived from an EMBL/GenBank/DDBJ whole genome shotgun (WGS) entry which is preliminary data.</text>
</comment>
<gene>
    <name evidence="2" type="ORF">ULVI_00680</name>
</gene>